<dbReference type="OrthoDB" id="9880465at2"/>
<feature type="chain" id="PRO_5013641215" evidence="1">
    <location>
        <begin position="23"/>
        <end position="219"/>
    </location>
</feature>
<evidence type="ECO:0000313" key="2">
    <source>
        <dbReference type="EMBL" id="PIL44341.1"/>
    </source>
</evidence>
<evidence type="ECO:0000256" key="1">
    <source>
        <dbReference type="SAM" id="SignalP"/>
    </source>
</evidence>
<dbReference type="Proteomes" id="UP000230390">
    <property type="component" value="Unassembled WGS sequence"/>
</dbReference>
<organism evidence="2 3">
    <name type="scientific">Massilia eurypsychrophila</name>
    <dbReference type="NCBI Taxonomy" id="1485217"/>
    <lineage>
        <taxon>Bacteria</taxon>
        <taxon>Pseudomonadati</taxon>
        <taxon>Pseudomonadota</taxon>
        <taxon>Betaproteobacteria</taxon>
        <taxon>Burkholderiales</taxon>
        <taxon>Oxalobacteraceae</taxon>
        <taxon>Telluria group</taxon>
        <taxon>Massilia</taxon>
    </lineage>
</organism>
<dbReference type="AlphaFoldDB" id="A0A2G8TE57"/>
<evidence type="ECO:0000313" key="3">
    <source>
        <dbReference type="Proteomes" id="UP000230390"/>
    </source>
</evidence>
<dbReference type="RefSeq" id="WP_099789351.1">
    <property type="nucleotide sequence ID" value="NZ_JBHLYV010000098.1"/>
</dbReference>
<feature type="signal peptide" evidence="1">
    <location>
        <begin position="1"/>
        <end position="22"/>
    </location>
</feature>
<gene>
    <name evidence="2" type="ORF">CR105_14840</name>
</gene>
<name>A0A2G8TE57_9BURK</name>
<sequence>MKSFKLAAFATAALSLALPLQAQTVDPLWTKTLAHSALVKKWAPQEKTTRIDASGDDKNERVKVRARLKGWDNGKPVYDTVQIEPKPEPGKSAKGQTEMNDANNMTDELMRMNAPVRRTDGQVLHGKSWTMFDVAESKGPVNVSVRLWVDPVTGVAHHVESKLRGTLMFDMFMATSYVPHKVAGSVPERSDFRLKVLVPFVDARVNILSSMDNWVPRPN</sequence>
<accession>A0A2G8TE57</accession>
<keyword evidence="1" id="KW-0732">Signal</keyword>
<dbReference type="EMBL" id="PDOC01000008">
    <property type="protein sequence ID" value="PIL44341.1"/>
    <property type="molecule type" value="Genomic_DNA"/>
</dbReference>
<reference evidence="2 3" key="1">
    <citation type="submission" date="2017-10" db="EMBL/GenBank/DDBJ databases">
        <title>Massilia psychrophilum sp. nov., a novel purple-pigmented bacterium isolated from Tianshan glacier, Xinjiang Municipality, China.</title>
        <authorList>
            <person name="Wang H."/>
        </authorList>
    </citation>
    <scope>NUCLEOTIDE SEQUENCE [LARGE SCALE GENOMIC DNA]</scope>
    <source>
        <strain evidence="2 3">JCM 30074</strain>
    </source>
</reference>
<keyword evidence="3" id="KW-1185">Reference proteome</keyword>
<proteinExistence type="predicted"/>
<comment type="caution">
    <text evidence="2">The sequence shown here is derived from an EMBL/GenBank/DDBJ whole genome shotgun (WGS) entry which is preliminary data.</text>
</comment>
<protein>
    <submittedName>
        <fullName evidence="2">Uncharacterized protein</fullName>
    </submittedName>
</protein>